<sequence length="551" mass="62627">MGKSTLVMAVCLLLFSPNAHTQSENPYVAYNVPFQNLMKFNRFLINPTFSTVREDKTYLNFFHRSQGSDFQDNAQNYFLSYSAVLNNRTGLGLSVYNQQSGVISNVGVMANYAHGIRLGKNTDLSFGFNLPYYKSSFDESRAVALQEDPLLDDLEDSSIISFQPGLNLSLGMFDVGVFAQNLFDFNLKSGEMLSEVNGKTFSGHLQYAHEFKNGRGIFEDGRLMPLARARFEGSQEPIFGGGLILDLPKLGWIQGGYDQYYGASAGTGFNLNKRLSFGYNFEKGFNNSLNNLGVTHEISVAYSFVPNLTKNLYVAEEDDKRLVQIVEETGQEDKPGKADADLTPLEEELAKIKEQQRMNLAIIDELIFRLDSMETNRQRDLEQRFEMVMRMVRKENHDNKPDIEKKAQELFLTKNVKAATFKNDIASITRATRKTEKQTGVFTGGAFKPIEKYIKLDGIGKGHYLIVNVFGNENYLHRFIKELKTKGLNPKYFKNPENGLNYVYLAHFDDDMAARSAYGSQLNGKYNQDMWIMHVENPRYSNYAETLFDDE</sequence>
<reference evidence="2 3" key="1">
    <citation type="submission" date="2015-03" db="EMBL/GenBank/DDBJ databases">
        <title>Complete genome sequence of Muricauda lutaonensis CC-HSB-11T, isolated from a coastal hot spring.</title>
        <authorList>
            <person name="Kim K.M."/>
        </authorList>
    </citation>
    <scope>NUCLEOTIDE SEQUENCE [LARGE SCALE GENOMIC DNA]</scope>
    <source>
        <strain evidence="2 3">CC-HSB-11</strain>
    </source>
</reference>
<dbReference type="HOGENOM" id="CLU_024123_0_0_10"/>
<keyword evidence="3" id="KW-1185">Reference proteome</keyword>
<accession>A0A0D5YPK2</accession>
<dbReference type="EMBL" id="CP011071">
    <property type="protein sequence ID" value="AKA33869.1"/>
    <property type="molecule type" value="Genomic_DNA"/>
</dbReference>
<dbReference type="KEGG" id="mlt:VC82_179"/>
<evidence type="ECO:0000313" key="3">
    <source>
        <dbReference type="Proteomes" id="UP000032726"/>
    </source>
</evidence>
<dbReference type="InterPro" id="IPR019861">
    <property type="entry name" value="PorP/SprF_Bacteroidetes"/>
</dbReference>
<dbReference type="Proteomes" id="UP000032726">
    <property type="component" value="Chromosome"/>
</dbReference>
<gene>
    <name evidence="2" type="ORF">VC82_179</name>
</gene>
<protein>
    <submittedName>
        <fullName evidence="2">Putative membrane protein</fullName>
    </submittedName>
</protein>
<organism evidence="2 3">
    <name type="scientific">Flagellimonas lutaonensis</name>
    <dbReference type="NCBI Taxonomy" id="516051"/>
    <lineage>
        <taxon>Bacteria</taxon>
        <taxon>Pseudomonadati</taxon>
        <taxon>Bacteroidota</taxon>
        <taxon>Flavobacteriia</taxon>
        <taxon>Flavobacteriales</taxon>
        <taxon>Flavobacteriaceae</taxon>
        <taxon>Flagellimonas</taxon>
    </lineage>
</organism>
<dbReference type="PATRIC" id="fig|516051.4.peg.185"/>
<dbReference type="STRING" id="516051.VC82_179"/>
<name>A0A0D5YPK2_9FLAO</name>
<proteinExistence type="predicted"/>
<evidence type="ECO:0000256" key="1">
    <source>
        <dbReference type="SAM" id="SignalP"/>
    </source>
</evidence>
<evidence type="ECO:0000313" key="2">
    <source>
        <dbReference type="EMBL" id="AKA33869.1"/>
    </source>
</evidence>
<dbReference type="AlphaFoldDB" id="A0A0D5YPK2"/>
<feature type="chain" id="PRO_5002299874" evidence="1">
    <location>
        <begin position="22"/>
        <end position="551"/>
    </location>
</feature>
<keyword evidence="1" id="KW-0732">Signal</keyword>
<feature type="signal peptide" evidence="1">
    <location>
        <begin position="1"/>
        <end position="21"/>
    </location>
</feature>
<dbReference type="Pfam" id="PF11751">
    <property type="entry name" value="PorP_SprF"/>
    <property type="match status" value="1"/>
</dbReference>
<dbReference type="NCBIfam" id="TIGR03519">
    <property type="entry name" value="T9SS_PorP_fam"/>
    <property type="match status" value="1"/>
</dbReference>